<dbReference type="InterPro" id="IPR015655">
    <property type="entry name" value="PP2C"/>
</dbReference>
<dbReference type="Proteomes" id="UP000198312">
    <property type="component" value="Chromosome"/>
</dbReference>
<keyword evidence="11" id="KW-1185">Reference proteome</keyword>
<evidence type="ECO:0000256" key="2">
    <source>
        <dbReference type="ARBA" id="ARBA00013081"/>
    </source>
</evidence>
<sequence>MKGQFITDKGRVRNHNEDAGGLFLNQANQYLSVIADGMGGHQAGDVASQMATSIIEKEWPECHEINNPEDAEAWLKKIIHQVNVEIYKKSISQKECQGMGTTIVITICTEDFITVAHIGDSRCYLSNEDGFSQVTDDHSLVNELVRSGQITHEDAEHHPRKNVLLKALGTEEVIYPDIRTISWEQGNMILLCSDGLSNKVPDNELKEMLENDESLDSKAKGLIMLANERGGEDNISLVIVHHELQTRVGEPSC</sequence>
<keyword evidence="6" id="KW-0464">Manganese</keyword>
<keyword evidence="3" id="KW-0479">Metal-binding</keyword>
<evidence type="ECO:0000256" key="5">
    <source>
        <dbReference type="ARBA" id="ARBA00022912"/>
    </source>
</evidence>
<keyword evidence="5" id="KW-0904">Protein phosphatase</keyword>
<dbReference type="Gene3D" id="3.60.40.10">
    <property type="entry name" value="PPM-type phosphatase domain"/>
    <property type="match status" value="1"/>
</dbReference>
<dbReference type="GO" id="GO:0004722">
    <property type="term" value="F:protein serine/threonine phosphatase activity"/>
    <property type="evidence" value="ECO:0007669"/>
    <property type="project" value="UniProtKB-EC"/>
</dbReference>
<organism evidence="10 11">
    <name type="scientific">Virgibacillus phasianinus</name>
    <dbReference type="NCBI Taxonomy" id="2017483"/>
    <lineage>
        <taxon>Bacteria</taxon>
        <taxon>Bacillati</taxon>
        <taxon>Bacillota</taxon>
        <taxon>Bacilli</taxon>
        <taxon>Bacillales</taxon>
        <taxon>Bacillaceae</taxon>
        <taxon>Virgibacillus</taxon>
    </lineage>
</organism>
<gene>
    <name evidence="10" type="ORF">CFK37_15970</name>
</gene>
<feature type="domain" description="PPM-type phosphatase" evidence="9">
    <location>
        <begin position="2"/>
        <end position="242"/>
    </location>
</feature>
<keyword evidence="4" id="KW-0378">Hydrolase</keyword>
<dbReference type="FunFam" id="3.60.40.10:FF:000002">
    <property type="entry name" value="Serine/threonine phosphatase stp"/>
    <property type="match status" value="1"/>
</dbReference>
<dbReference type="KEGG" id="vil:CFK37_15970"/>
<evidence type="ECO:0000313" key="10">
    <source>
        <dbReference type="EMBL" id="ASK63545.1"/>
    </source>
</evidence>
<dbReference type="RefSeq" id="WP_089062804.1">
    <property type="nucleotide sequence ID" value="NZ_CP022315.1"/>
</dbReference>
<protein>
    <recommendedName>
        <fullName evidence="2">protein-serine/threonine phosphatase</fullName>
        <ecNumber evidence="2">3.1.3.16</ecNumber>
    </recommendedName>
</protein>
<dbReference type="OrthoDB" id="9801841at2"/>
<dbReference type="AlphaFoldDB" id="A0A220U665"/>
<comment type="cofactor">
    <cofactor evidence="1">
        <name>Mn(2+)</name>
        <dbReference type="ChEBI" id="CHEBI:29035"/>
    </cofactor>
</comment>
<dbReference type="EC" id="3.1.3.16" evidence="2"/>
<dbReference type="PROSITE" id="PS51746">
    <property type="entry name" value="PPM_2"/>
    <property type="match status" value="1"/>
</dbReference>
<dbReference type="CDD" id="cd00143">
    <property type="entry name" value="PP2Cc"/>
    <property type="match status" value="1"/>
</dbReference>
<dbReference type="SMART" id="SM00332">
    <property type="entry name" value="PP2Cc"/>
    <property type="match status" value="1"/>
</dbReference>
<evidence type="ECO:0000256" key="8">
    <source>
        <dbReference type="ARBA" id="ARBA00048336"/>
    </source>
</evidence>
<dbReference type="SMART" id="SM00331">
    <property type="entry name" value="PP2C_SIG"/>
    <property type="match status" value="1"/>
</dbReference>
<proteinExistence type="predicted"/>
<name>A0A220U665_9BACI</name>
<dbReference type="NCBIfam" id="NF033484">
    <property type="entry name" value="Stp1_PP2C_phos"/>
    <property type="match status" value="1"/>
</dbReference>
<reference evidence="10 11" key="1">
    <citation type="submission" date="2017-07" db="EMBL/GenBank/DDBJ databases">
        <title>Virgibacillus sp. LM2416.</title>
        <authorList>
            <person name="Tak E.J."/>
            <person name="Bae J.-W."/>
        </authorList>
    </citation>
    <scope>NUCLEOTIDE SEQUENCE [LARGE SCALE GENOMIC DNA]</scope>
    <source>
        <strain evidence="10 11">LM2416</strain>
    </source>
</reference>
<evidence type="ECO:0000256" key="7">
    <source>
        <dbReference type="ARBA" id="ARBA00047761"/>
    </source>
</evidence>
<dbReference type="GO" id="GO:0046872">
    <property type="term" value="F:metal ion binding"/>
    <property type="evidence" value="ECO:0007669"/>
    <property type="project" value="UniProtKB-KW"/>
</dbReference>
<evidence type="ECO:0000256" key="6">
    <source>
        <dbReference type="ARBA" id="ARBA00023211"/>
    </source>
</evidence>
<dbReference type="InterPro" id="IPR001932">
    <property type="entry name" value="PPM-type_phosphatase-like_dom"/>
</dbReference>
<accession>A0A220U665</accession>
<evidence type="ECO:0000256" key="3">
    <source>
        <dbReference type="ARBA" id="ARBA00022723"/>
    </source>
</evidence>
<dbReference type="Pfam" id="PF13672">
    <property type="entry name" value="PP2C_2"/>
    <property type="match status" value="1"/>
</dbReference>
<dbReference type="SUPFAM" id="SSF81606">
    <property type="entry name" value="PP2C-like"/>
    <property type="match status" value="1"/>
</dbReference>
<comment type="catalytic activity">
    <reaction evidence="7">
        <text>O-phospho-L-seryl-[protein] + H2O = L-seryl-[protein] + phosphate</text>
        <dbReference type="Rhea" id="RHEA:20629"/>
        <dbReference type="Rhea" id="RHEA-COMP:9863"/>
        <dbReference type="Rhea" id="RHEA-COMP:11604"/>
        <dbReference type="ChEBI" id="CHEBI:15377"/>
        <dbReference type="ChEBI" id="CHEBI:29999"/>
        <dbReference type="ChEBI" id="CHEBI:43474"/>
        <dbReference type="ChEBI" id="CHEBI:83421"/>
        <dbReference type="EC" id="3.1.3.16"/>
    </reaction>
</comment>
<dbReference type="PANTHER" id="PTHR47992">
    <property type="entry name" value="PROTEIN PHOSPHATASE"/>
    <property type="match status" value="1"/>
</dbReference>
<evidence type="ECO:0000256" key="4">
    <source>
        <dbReference type="ARBA" id="ARBA00022801"/>
    </source>
</evidence>
<dbReference type="InterPro" id="IPR036457">
    <property type="entry name" value="PPM-type-like_dom_sf"/>
</dbReference>
<comment type="catalytic activity">
    <reaction evidence="8">
        <text>O-phospho-L-threonyl-[protein] + H2O = L-threonyl-[protein] + phosphate</text>
        <dbReference type="Rhea" id="RHEA:47004"/>
        <dbReference type="Rhea" id="RHEA-COMP:11060"/>
        <dbReference type="Rhea" id="RHEA-COMP:11605"/>
        <dbReference type="ChEBI" id="CHEBI:15377"/>
        <dbReference type="ChEBI" id="CHEBI:30013"/>
        <dbReference type="ChEBI" id="CHEBI:43474"/>
        <dbReference type="ChEBI" id="CHEBI:61977"/>
        <dbReference type="EC" id="3.1.3.16"/>
    </reaction>
</comment>
<evidence type="ECO:0000259" key="9">
    <source>
        <dbReference type="PROSITE" id="PS51746"/>
    </source>
</evidence>
<evidence type="ECO:0000313" key="11">
    <source>
        <dbReference type="Proteomes" id="UP000198312"/>
    </source>
</evidence>
<dbReference type="EMBL" id="CP022315">
    <property type="protein sequence ID" value="ASK63545.1"/>
    <property type="molecule type" value="Genomic_DNA"/>
</dbReference>
<evidence type="ECO:0000256" key="1">
    <source>
        <dbReference type="ARBA" id="ARBA00001936"/>
    </source>
</evidence>